<reference evidence="3 4" key="2">
    <citation type="submission" date="2025-04" db="UniProtKB">
        <authorList>
            <consortium name="RefSeq"/>
        </authorList>
    </citation>
    <scope>IDENTIFICATION</scope>
    <source>
        <tissue evidence="3 4">Leaf</tissue>
    </source>
</reference>
<keyword evidence="2" id="KW-1185">Reference proteome</keyword>
<name>A0A6J0LK30_RAPSA</name>
<dbReference type="Pfam" id="PF00574">
    <property type="entry name" value="CLP_protease"/>
    <property type="match status" value="1"/>
</dbReference>
<dbReference type="RefSeq" id="XP_018460055.1">
    <property type="nucleotide sequence ID" value="XM_018604553.2"/>
</dbReference>
<dbReference type="Gene3D" id="3.90.226.10">
    <property type="entry name" value="2-enoyl-CoA Hydratase, Chain A, domain 1"/>
    <property type="match status" value="1"/>
</dbReference>
<evidence type="ECO:0000256" key="1">
    <source>
        <dbReference type="SAM" id="MobiDB-lite"/>
    </source>
</evidence>
<dbReference type="SUPFAM" id="SSF52096">
    <property type="entry name" value="ClpP/crotonase"/>
    <property type="match status" value="1"/>
</dbReference>
<dbReference type="Proteomes" id="UP000504610">
    <property type="component" value="Chromosome 2"/>
</dbReference>
<feature type="compositionally biased region" description="Polar residues" evidence="1">
    <location>
        <begin position="318"/>
        <end position="329"/>
    </location>
</feature>
<dbReference type="GO" id="GO:0004252">
    <property type="term" value="F:serine-type endopeptidase activity"/>
    <property type="evidence" value="ECO:0007669"/>
    <property type="project" value="TreeGrafter"/>
</dbReference>
<dbReference type="RefSeq" id="XP_018460054.1">
    <property type="nucleotide sequence ID" value="XM_018604552.2"/>
</dbReference>
<dbReference type="PANTHER" id="PTHR10381:SF65">
    <property type="entry name" value="ATP-DEPENDENT CLP PROTEASE PROTEOLYTIC SUBUNIT"/>
    <property type="match status" value="1"/>
</dbReference>
<sequence>MAHIPAPVNAFNLQDQVDVDEAMAQILHHSQFDWLSQAEMLAIYAQHEHFEMSHGKFGPAPPIQEGLYFYDSARFSDRYQWTQVPGARRRNCVSGPTIEGQLINYTEARVPVPNGSFRRRNHHHVDDERLCLVHYQIRAPDGGPAVVADEDGDSESDESSEDDSESDDSSEEESEEDGSSEDSSDNDDPQEGEQVTVSGALALDLIEQSYAVKAWGEAALLLTAGAKGNRSASPPIARFQGQATDVETARKEIRHIRTEMVKLPSKHIGKSPEQIEADLKHPEYFSPSEAVEDGIFDKVVYNERISQDKGVLLSRFSAGNTPDVSFDNSPTEEHVRGSLDSVADKFGERRPRRAFV</sequence>
<evidence type="ECO:0000313" key="4">
    <source>
        <dbReference type="RefSeq" id="XP_018460055.1"/>
    </source>
</evidence>
<dbReference type="OrthoDB" id="10462983at2759"/>
<organism evidence="2 3">
    <name type="scientific">Raphanus sativus</name>
    <name type="common">Radish</name>
    <name type="synonym">Raphanus raphanistrum var. sativus</name>
    <dbReference type="NCBI Taxonomy" id="3726"/>
    <lineage>
        <taxon>Eukaryota</taxon>
        <taxon>Viridiplantae</taxon>
        <taxon>Streptophyta</taxon>
        <taxon>Embryophyta</taxon>
        <taxon>Tracheophyta</taxon>
        <taxon>Spermatophyta</taxon>
        <taxon>Magnoliopsida</taxon>
        <taxon>eudicotyledons</taxon>
        <taxon>Gunneridae</taxon>
        <taxon>Pentapetalae</taxon>
        <taxon>rosids</taxon>
        <taxon>malvids</taxon>
        <taxon>Brassicales</taxon>
        <taxon>Brassicaceae</taxon>
        <taxon>Brassiceae</taxon>
        <taxon>Raphanus</taxon>
    </lineage>
</organism>
<dbReference type="GO" id="GO:0004176">
    <property type="term" value="F:ATP-dependent peptidase activity"/>
    <property type="evidence" value="ECO:0007669"/>
    <property type="project" value="TreeGrafter"/>
</dbReference>
<feature type="region of interest" description="Disordered" evidence="1">
    <location>
        <begin position="318"/>
        <end position="343"/>
    </location>
</feature>
<evidence type="ECO:0000313" key="3">
    <source>
        <dbReference type="RefSeq" id="XP_018460054.1"/>
    </source>
</evidence>
<dbReference type="GO" id="GO:0051117">
    <property type="term" value="F:ATPase binding"/>
    <property type="evidence" value="ECO:0007669"/>
    <property type="project" value="TreeGrafter"/>
</dbReference>
<proteinExistence type="predicted"/>
<feature type="compositionally biased region" description="Basic and acidic residues" evidence="1">
    <location>
        <begin position="331"/>
        <end position="343"/>
    </location>
</feature>
<feature type="region of interest" description="Disordered" evidence="1">
    <location>
        <begin position="141"/>
        <end position="194"/>
    </location>
</feature>
<protein>
    <submittedName>
        <fullName evidence="3">Uncharacterized protein LOC108830993 isoform X1</fullName>
    </submittedName>
    <submittedName>
        <fullName evidence="4">Uncharacterized protein LOC108830993 isoform X2</fullName>
    </submittedName>
</protein>
<evidence type="ECO:0000313" key="2">
    <source>
        <dbReference type="Proteomes" id="UP000504610"/>
    </source>
</evidence>
<reference evidence="2" key="1">
    <citation type="journal article" date="2019" name="Database">
        <title>The radish genome database (RadishGD): an integrated information resource for radish genomics.</title>
        <authorList>
            <person name="Yu H.J."/>
            <person name="Baek S."/>
            <person name="Lee Y.J."/>
            <person name="Cho A."/>
            <person name="Mun J.H."/>
        </authorList>
    </citation>
    <scope>NUCLEOTIDE SEQUENCE [LARGE SCALE GENOMIC DNA]</scope>
    <source>
        <strain evidence="2">cv. WK10039</strain>
    </source>
</reference>
<feature type="compositionally biased region" description="Acidic residues" evidence="1">
    <location>
        <begin position="148"/>
        <end position="191"/>
    </location>
</feature>
<dbReference type="GeneID" id="108830993"/>
<accession>A0A6J0LK30</accession>
<dbReference type="GO" id="GO:0006515">
    <property type="term" value="P:protein quality control for misfolded or incompletely synthesized proteins"/>
    <property type="evidence" value="ECO:0007669"/>
    <property type="project" value="TreeGrafter"/>
</dbReference>
<dbReference type="PANTHER" id="PTHR10381">
    <property type="entry name" value="ATP-DEPENDENT CLP PROTEASE PROTEOLYTIC SUBUNIT"/>
    <property type="match status" value="1"/>
</dbReference>
<dbReference type="KEGG" id="rsz:108830993"/>
<dbReference type="InterPro" id="IPR029045">
    <property type="entry name" value="ClpP/crotonase-like_dom_sf"/>
</dbReference>
<dbReference type="AlphaFoldDB" id="A0A6J0LK30"/>
<gene>
    <name evidence="3 4" type="primary">LOC108830993</name>
</gene>
<dbReference type="GO" id="GO:0009368">
    <property type="term" value="C:endopeptidase Clp complex"/>
    <property type="evidence" value="ECO:0007669"/>
    <property type="project" value="TreeGrafter"/>
</dbReference>
<dbReference type="InterPro" id="IPR023562">
    <property type="entry name" value="ClpP/TepA"/>
</dbReference>